<name>A0A146JZW2_9EUKA</name>
<reference evidence="2" key="1">
    <citation type="submission" date="2015-07" db="EMBL/GenBank/DDBJ databases">
        <title>Adaptation to a free-living lifestyle via gene acquisitions in the diplomonad Trepomonas sp. PC1.</title>
        <authorList>
            <person name="Xu F."/>
            <person name="Jerlstrom-Hultqvist J."/>
            <person name="Kolisko M."/>
            <person name="Simpson A.G.B."/>
            <person name="Roger A.J."/>
            <person name="Svard S.G."/>
            <person name="Andersson J.O."/>
        </authorList>
    </citation>
    <scope>NUCLEOTIDE SEQUENCE</scope>
    <source>
        <strain evidence="2">PC1</strain>
    </source>
</reference>
<sequence length="361" mass="43255">KTVNPMEQEQQRFQEQQSILNEQKETIMTALQVQQQKSDEKAILISNKMTEIKQSEQALFNILDQINLLKIDIQRQLNKNQTIKHQQQVFVTDKKTQKLDLKNQQVNYDQQINELKQKILEAEKAAIMDKSVFEQQMLQEKADYEQKITQSQKNLNDQLQEYAKDQELHRSEIDANSQEICELKIKAKKKYDLLSQRQAHFKQLLNHLKQLDVNLRIKYEEEERVIQQKQRKIINDPDQLFQNTTQDCDCDKLLFQIAELEKEIRTKRDYSQFFDSKITLQKMSYQLLNSCLIRKKKSKLKTCPSKRMTSQFSNLNSKIRPLKTKFWRLKWNSRSLKAKLMRLNCKRRASSKYLRRKRSGH</sequence>
<evidence type="ECO:0000313" key="2">
    <source>
        <dbReference type="EMBL" id="JAP89235.1"/>
    </source>
</evidence>
<proteinExistence type="predicted"/>
<gene>
    <name evidence="2" type="ORF">TPC1_31270</name>
</gene>
<keyword evidence="1" id="KW-0175">Coiled coil</keyword>
<feature type="non-terminal residue" evidence="2">
    <location>
        <position position="1"/>
    </location>
</feature>
<dbReference type="AlphaFoldDB" id="A0A146JZW2"/>
<evidence type="ECO:0000256" key="1">
    <source>
        <dbReference type="SAM" id="Coils"/>
    </source>
</evidence>
<organism evidence="2">
    <name type="scientific">Trepomonas sp. PC1</name>
    <dbReference type="NCBI Taxonomy" id="1076344"/>
    <lineage>
        <taxon>Eukaryota</taxon>
        <taxon>Metamonada</taxon>
        <taxon>Diplomonadida</taxon>
        <taxon>Hexamitidae</taxon>
        <taxon>Hexamitinae</taxon>
        <taxon>Trepomonas</taxon>
    </lineage>
</organism>
<protein>
    <submittedName>
        <fullName evidence="2">Uncharacterized protein</fullName>
    </submittedName>
</protein>
<dbReference type="EMBL" id="GDID01007371">
    <property type="protein sequence ID" value="JAP89235.1"/>
    <property type="molecule type" value="Transcribed_RNA"/>
</dbReference>
<accession>A0A146JZW2</accession>
<feature type="coiled-coil region" evidence="1">
    <location>
        <begin position="98"/>
        <end position="161"/>
    </location>
</feature>